<dbReference type="PANTHER" id="PTHR45651">
    <property type="entry name" value="CYCLIC NUCLEOTIDE-GATED ION CHANNEL 15-RELATED-RELATED"/>
    <property type="match status" value="1"/>
</dbReference>
<evidence type="ECO:0000313" key="8">
    <source>
        <dbReference type="EMBL" id="KAG0483730.1"/>
    </source>
</evidence>
<keyword evidence="5" id="KW-0407">Ion channel</keyword>
<evidence type="ECO:0000256" key="1">
    <source>
        <dbReference type="ARBA" id="ARBA00004141"/>
    </source>
</evidence>
<dbReference type="GO" id="GO:0016020">
    <property type="term" value="C:membrane"/>
    <property type="evidence" value="ECO:0007669"/>
    <property type="project" value="UniProtKB-SubCell"/>
</dbReference>
<keyword evidence="5" id="KW-0813">Transport</keyword>
<dbReference type="EMBL" id="JADCNM010000005">
    <property type="protein sequence ID" value="KAG0483730.1"/>
    <property type="molecule type" value="Genomic_DNA"/>
</dbReference>
<keyword evidence="2 6" id="KW-0812">Transmembrane</keyword>
<keyword evidence="4 6" id="KW-0472">Membrane</keyword>
<feature type="transmembrane region" description="Helical" evidence="6">
    <location>
        <begin position="37"/>
        <end position="57"/>
    </location>
</feature>
<organism evidence="8 9">
    <name type="scientific">Vanilla planifolia</name>
    <name type="common">Vanilla</name>
    <dbReference type="NCBI Taxonomy" id="51239"/>
    <lineage>
        <taxon>Eukaryota</taxon>
        <taxon>Viridiplantae</taxon>
        <taxon>Streptophyta</taxon>
        <taxon>Embryophyta</taxon>
        <taxon>Tracheophyta</taxon>
        <taxon>Spermatophyta</taxon>
        <taxon>Magnoliopsida</taxon>
        <taxon>Liliopsida</taxon>
        <taxon>Asparagales</taxon>
        <taxon>Orchidaceae</taxon>
        <taxon>Vanilloideae</taxon>
        <taxon>Vanilleae</taxon>
        <taxon>Vanilla</taxon>
    </lineage>
</organism>
<name>A0A835V4S3_VANPL</name>
<dbReference type="SUPFAM" id="SSF81324">
    <property type="entry name" value="Voltage-gated potassium channels"/>
    <property type="match status" value="1"/>
</dbReference>
<dbReference type="PANTHER" id="PTHR45651:SF52">
    <property type="entry name" value="CYCLIC NUCLEOTIDE-GATED ION CHANNEL 5-RELATED"/>
    <property type="match status" value="1"/>
</dbReference>
<dbReference type="Pfam" id="PF00520">
    <property type="entry name" value="Ion_trans"/>
    <property type="match status" value="1"/>
</dbReference>
<comment type="subcellular location">
    <subcellularLocation>
        <location evidence="1">Membrane</location>
        <topology evidence="1">Multi-pass membrane protein</topology>
    </subcellularLocation>
</comment>
<dbReference type="Proteomes" id="UP000639772">
    <property type="component" value="Unassembled WGS sequence"/>
</dbReference>
<accession>A0A835V4S3</accession>
<keyword evidence="5" id="KW-0406">Ion transport</keyword>
<gene>
    <name evidence="8" type="ORF">HPP92_011814</name>
</gene>
<protein>
    <recommendedName>
        <fullName evidence="7">Ion transport domain-containing protein</fullName>
    </recommendedName>
</protein>
<dbReference type="AlphaFoldDB" id="A0A835V4S3"/>
<evidence type="ECO:0000256" key="4">
    <source>
        <dbReference type="ARBA" id="ARBA00023136"/>
    </source>
</evidence>
<evidence type="ECO:0000313" key="9">
    <source>
        <dbReference type="Proteomes" id="UP000639772"/>
    </source>
</evidence>
<reference evidence="8 9" key="1">
    <citation type="journal article" date="2020" name="Nat. Food">
        <title>A phased Vanilla planifolia genome enables genetic improvement of flavour and production.</title>
        <authorList>
            <person name="Hasing T."/>
            <person name="Tang H."/>
            <person name="Brym M."/>
            <person name="Khazi F."/>
            <person name="Huang T."/>
            <person name="Chambers A.H."/>
        </authorList>
    </citation>
    <scope>NUCLEOTIDE SEQUENCE [LARGE SCALE GENOMIC DNA]</scope>
    <source>
        <tissue evidence="8">Leaf</tissue>
    </source>
</reference>
<evidence type="ECO:0000256" key="2">
    <source>
        <dbReference type="ARBA" id="ARBA00022692"/>
    </source>
</evidence>
<feature type="transmembrane region" description="Helical" evidence="6">
    <location>
        <begin position="109"/>
        <end position="129"/>
    </location>
</feature>
<evidence type="ECO:0000256" key="3">
    <source>
        <dbReference type="ARBA" id="ARBA00022989"/>
    </source>
</evidence>
<evidence type="ECO:0000259" key="7">
    <source>
        <dbReference type="Pfam" id="PF00520"/>
    </source>
</evidence>
<evidence type="ECO:0000256" key="5">
    <source>
        <dbReference type="ARBA" id="ARBA00023303"/>
    </source>
</evidence>
<keyword evidence="3 6" id="KW-1133">Transmembrane helix</keyword>
<dbReference type="GO" id="GO:0005216">
    <property type="term" value="F:monoatomic ion channel activity"/>
    <property type="evidence" value="ECO:0007669"/>
    <property type="project" value="InterPro"/>
</dbReference>
<feature type="transmembrane region" description="Helical" evidence="6">
    <location>
        <begin position="69"/>
        <end position="88"/>
    </location>
</feature>
<feature type="transmembrane region" description="Helical" evidence="6">
    <location>
        <begin position="149"/>
        <end position="167"/>
    </location>
</feature>
<dbReference type="InterPro" id="IPR005821">
    <property type="entry name" value="Ion_trans_dom"/>
</dbReference>
<feature type="domain" description="Ion transport" evidence="7">
    <location>
        <begin position="1"/>
        <end position="141"/>
    </location>
</feature>
<proteinExistence type="predicted"/>
<comment type="caution">
    <text evidence="8">The sequence shown here is derived from an EMBL/GenBank/DDBJ whole genome shotgun (WGS) entry which is preliminary data.</text>
</comment>
<evidence type="ECO:0000256" key="6">
    <source>
        <dbReference type="SAM" id="Phobius"/>
    </source>
</evidence>
<dbReference type="OrthoDB" id="785551at2759"/>
<sequence>MALQFRTAYIAPSSRVFGRGELVIDPAQIANRYLRRLFIVDFLAVLPFPQIVVWRFLRSSEGYNVLETKNILLVLILLQYIPRFFRIFPLTSELKRTAGVFAETAWAGAAYYLLWFLLASHIVGAFWYLLSVERQDYCWHQACSRTLDVRAISCIVATIIMMVLMNGPKSAMKF</sequence>